<dbReference type="InterPro" id="IPR050167">
    <property type="entry name" value="Ser_Thr_protein_kinase"/>
</dbReference>
<protein>
    <submittedName>
        <fullName evidence="2">Kinase-like domain-containing protein</fullName>
    </submittedName>
</protein>
<dbReference type="SMART" id="SM00220">
    <property type="entry name" value="S_TKc"/>
    <property type="match status" value="1"/>
</dbReference>
<dbReference type="InterPro" id="IPR000719">
    <property type="entry name" value="Prot_kinase_dom"/>
</dbReference>
<sequence length="467" mass="52118">MTSDLVGRPTTSFPSSRPDEGRRFAFSLYPDAESSTPITMPQRLVGHPGRSYIPYVGDLVNLGIANSPTIPKFLFNCQAVDFSTPIGQGASFTVTRLRVPKQGRLEYTTFSHDFTTTFSAKPSKTPEFVAYKTARVAFEPTGEPVESDQRAMFSALIELSALAHGPLAHHPNIVKLLGLAWGSSPFDPLHKLPILMVEYAQFGSLKELQESQALDSWTKLSLCLHVASGLEALHQCGIVHGDLKTENVLVFSDERGCYIAKLADFGFSIVEKSVNEMVCIGGTWPWKAPETNRPIERDHLKYTDVYSFGLMVWRVACDGMNPFQFITSEETPSSAPRDRIESLKQSGGLVRLCELGQWYQGYVNHSRSSNTSRSINHSVRRISTQSPFRDLIQLLWVRSLTMVEAILPWLSAHRDRSSPLNNAMKDPFYRVVEPVLKLTLQSNPSSRDLAEVIAVFRNGEGRGPMYE</sequence>
<dbReference type="Gene3D" id="1.10.510.10">
    <property type="entry name" value="Transferase(Phosphotransferase) domain 1"/>
    <property type="match status" value="1"/>
</dbReference>
<evidence type="ECO:0000313" key="3">
    <source>
        <dbReference type="Proteomes" id="UP001610335"/>
    </source>
</evidence>
<dbReference type="PROSITE" id="PS50011">
    <property type="entry name" value="PROTEIN_KINASE_DOM"/>
    <property type="match status" value="1"/>
</dbReference>
<dbReference type="Proteomes" id="UP001610335">
    <property type="component" value="Unassembled WGS sequence"/>
</dbReference>
<dbReference type="PANTHER" id="PTHR23257">
    <property type="entry name" value="SERINE-THREONINE PROTEIN KINASE"/>
    <property type="match status" value="1"/>
</dbReference>
<keyword evidence="3" id="KW-1185">Reference proteome</keyword>
<evidence type="ECO:0000313" key="2">
    <source>
        <dbReference type="EMBL" id="KAL2833811.1"/>
    </source>
</evidence>
<organism evidence="2 3">
    <name type="scientific">Aspergillus cavernicola</name>
    <dbReference type="NCBI Taxonomy" id="176166"/>
    <lineage>
        <taxon>Eukaryota</taxon>
        <taxon>Fungi</taxon>
        <taxon>Dikarya</taxon>
        <taxon>Ascomycota</taxon>
        <taxon>Pezizomycotina</taxon>
        <taxon>Eurotiomycetes</taxon>
        <taxon>Eurotiomycetidae</taxon>
        <taxon>Eurotiales</taxon>
        <taxon>Aspergillaceae</taxon>
        <taxon>Aspergillus</taxon>
        <taxon>Aspergillus subgen. Nidulantes</taxon>
    </lineage>
</organism>
<dbReference type="EMBL" id="JBFXLS010000003">
    <property type="protein sequence ID" value="KAL2833811.1"/>
    <property type="molecule type" value="Genomic_DNA"/>
</dbReference>
<dbReference type="InterPro" id="IPR011009">
    <property type="entry name" value="Kinase-like_dom_sf"/>
</dbReference>
<comment type="caution">
    <text evidence="2">The sequence shown here is derived from an EMBL/GenBank/DDBJ whole genome shotgun (WGS) entry which is preliminary data.</text>
</comment>
<proteinExistence type="predicted"/>
<reference evidence="2 3" key="1">
    <citation type="submission" date="2024-07" db="EMBL/GenBank/DDBJ databases">
        <title>Section-level genome sequencing and comparative genomics of Aspergillus sections Usti and Cavernicolus.</title>
        <authorList>
            <consortium name="Lawrence Berkeley National Laboratory"/>
            <person name="Nybo J.L."/>
            <person name="Vesth T.C."/>
            <person name="Theobald S."/>
            <person name="Frisvad J.C."/>
            <person name="Larsen T.O."/>
            <person name="Kjaerboelling I."/>
            <person name="Rothschild-Mancinelli K."/>
            <person name="Lyhne E.K."/>
            <person name="Kogle M.E."/>
            <person name="Barry K."/>
            <person name="Clum A."/>
            <person name="Na H."/>
            <person name="Ledsgaard L."/>
            <person name="Lin J."/>
            <person name="Lipzen A."/>
            <person name="Kuo A."/>
            <person name="Riley R."/>
            <person name="Mondo S."/>
            <person name="LaButti K."/>
            <person name="Haridas S."/>
            <person name="Pangalinan J."/>
            <person name="Salamov A.A."/>
            <person name="Simmons B.A."/>
            <person name="Magnuson J.K."/>
            <person name="Chen J."/>
            <person name="Drula E."/>
            <person name="Henrissat B."/>
            <person name="Wiebenga A."/>
            <person name="Lubbers R.J."/>
            <person name="Gomes A.C."/>
            <person name="Makela M.R."/>
            <person name="Stajich J."/>
            <person name="Grigoriev I.V."/>
            <person name="Mortensen U.H."/>
            <person name="De vries R.P."/>
            <person name="Baker S.E."/>
            <person name="Andersen M.R."/>
        </authorList>
    </citation>
    <scope>NUCLEOTIDE SEQUENCE [LARGE SCALE GENOMIC DNA]</scope>
    <source>
        <strain evidence="2 3">CBS 600.67</strain>
    </source>
</reference>
<accession>A0ABR4J198</accession>
<dbReference type="Pfam" id="PF00069">
    <property type="entry name" value="Pkinase"/>
    <property type="match status" value="1"/>
</dbReference>
<dbReference type="InterPro" id="IPR008271">
    <property type="entry name" value="Ser/Thr_kinase_AS"/>
</dbReference>
<evidence type="ECO:0000259" key="1">
    <source>
        <dbReference type="PROSITE" id="PS50011"/>
    </source>
</evidence>
<name>A0ABR4J198_9EURO</name>
<gene>
    <name evidence="2" type="ORF">BDW59DRAFT_179473</name>
</gene>
<dbReference type="CDD" id="cd00180">
    <property type="entry name" value="PKc"/>
    <property type="match status" value="1"/>
</dbReference>
<feature type="domain" description="Protein kinase" evidence="1">
    <location>
        <begin position="80"/>
        <end position="456"/>
    </location>
</feature>
<dbReference type="PROSITE" id="PS00108">
    <property type="entry name" value="PROTEIN_KINASE_ST"/>
    <property type="match status" value="1"/>
</dbReference>
<dbReference type="SUPFAM" id="SSF56112">
    <property type="entry name" value="Protein kinase-like (PK-like)"/>
    <property type="match status" value="1"/>
</dbReference>